<dbReference type="Pfam" id="PF02036">
    <property type="entry name" value="SCP2"/>
    <property type="match status" value="1"/>
</dbReference>
<evidence type="ECO:0000313" key="44">
    <source>
        <dbReference type="EMBL" id="KMQ97452.1"/>
    </source>
</evidence>
<comment type="function">
    <text evidence="29">Plays a crucial role in the peroxisomal oxidation of branched-chain fatty acids. Catalyzes the last step of the peroxisomal beta-oxidation of branched chain fatty acids and the side chain of the bile acid intermediates di- and trihydroxycoprostanic acids (DHCA and THCA). Also active with medium and long straight chain 3-oxoacyl-CoAs. Stimulates the microsomal conversion of 7-dehydrocholesterol to cholesterol and transfers phosphatidylcholine and 7-dehydrocholesterol between membrances, in vitro. Isoforms SCP2 and SCPx cooperate in peroxisomal oxidation of certain naturally occurring tetramethyl-branched fatty acyl-CoAs.</text>
</comment>
<accession>A0A0J7L3J9</accession>
<organism evidence="44 45">
    <name type="scientific">Lasius niger</name>
    <name type="common">Black garden ant</name>
    <dbReference type="NCBI Taxonomy" id="67767"/>
    <lineage>
        <taxon>Eukaryota</taxon>
        <taxon>Metazoa</taxon>
        <taxon>Ecdysozoa</taxon>
        <taxon>Arthropoda</taxon>
        <taxon>Hexapoda</taxon>
        <taxon>Insecta</taxon>
        <taxon>Pterygota</taxon>
        <taxon>Neoptera</taxon>
        <taxon>Endopterygota</taxon>
        <taxon>Hymenoptera</taxon>
        <taxon>Apocrita</taxon>
        <taxon>Aculeata</taxon>
        <taxon>Formicoidea</taxon>
        <taxon>Formicidae</taxon>
        <taxon>Formicinae</taxon>
        <taxon>Lasius</taxon>
        <taxon>Lasius</taxon>
    </lineage>
</organism>
<evidence type="ECO:0000256" key="29">
    <source>
        <dbReference type="ARBA" id="ARBA00045994"/>
    </source>
</evidence>
<evidence type="ECO:0000256" key="26">
    <source>
        <dbReference type="ARBA" id="ARBA00032316"/>
    </source>
</evidence>
<reference evidence="44 45" key="1">
    <citation type="submission" date="2015-04" db="EMBL/GenBank/DDBJ databases">
        <title>Lasius niger genome sequencing.</title>
        <authorList>
            <person name="Konorov E.A."/>
            <person name="Nikitin M.A."/>
            <person name="Kirill M.V."/>
            <person name="Chang P."/>
        </authorList>
    </citation>
    <scope>NUCLEOTIDE SEQUENCE [LARGE SCALE GENOMIC DNA]</scope>
    <source>
        <tissue evidence="44">Whole</tissue>
    </source>
</reference>
<dbReference type="Gene3D" id="3.40.47.10">
    <property type="match status" value="1"/>
</dbReference>
<evidence type="ECO:0000256" key="17">
    <source>
        <dbReference type="ARBA" id="ARBA00024471"/>
    </source>
</evidence>
<evidence type="ECO:0000256" key="3">
    <source>
        <dbReference type="ARBA" id="ARBA00004496"/>
    </source>
</evidence>
<dbReference type="EMBL" id="LBMM01000803">
    <property type="protein sequence ID" value="KMQ97452.1"/>
    <property type="molecule type" value="Genomic_DNA"/>
</dbReference>
<evidence type="ECO:0000256" key="22">
    <source>
        <dbReference type="ARBA" id="ARBA00030851"/>
    </source>
</evidence>
<feature type="domain" description="Thiolase N-terminal" evidence="41">
    <location>
        <begin position="1"/>
        <end position="219"/>
    </location>
</feature>
<evidence type="ECO:0000256" key="30">
    <source>
        <dbReference type="ARBA" id="ARBA00047485"/>
    </source>
</evidence>
<dbReference type="OrthoDB" id="542135at2759"/>
<comment type="catalytic activity">
    <reaction evidence="31">
        <text>hexanoyl-CoA + acetyl-CoA = 3-oxooctanoyl-CoA + CoA</text>
        <dbReference type="Rhea" id="RHEA:31203"/>
        <dbReference type="ChEBI" id="CHEBI:57287"/>
        <dbReference type="ChEBI" id="CHEBI:57288"/>
        <dbReference type="ChEBI" id="CHEBI:62619"/>
        <dbReference type="ChEBI" id="CHEBI:62620"/>
    </reaction>
    <physiologicalReaction direction="right-to-left" evidence="31">
        <dbReference type="Rhea" id="RHEA:31205"/>
    </physiologicalReaction>
</comment>
<dbReference type="PROSITE" id="PS00737">
    <property type="entry name" value="THIOLASE_2"/>
    <property type="match status" value="1"/>
</dbReference>
<dbReference type="InterPro" id="IPR003033">
    <property type="entry name" value="SCP2_sterol-bd_dom"/>
</dbReference>
<evidence type="ECO:0000256" key="34">
    <source>
        <dbReference type="ARBA" id="ARBA00049178"/>
    </source>
</evidence>
<keyword evidence="11" id="KW-0446">Lipid-binding</keyword>
<evidence type="ECO:0000256" key="8">
    <source>
        <dbReference type="ARBA" id="ARBA00022679"/>
    </source>
</evidence>
<dbReference type="EC" id="2.3.1.16" evidence="16"/>
<dbReference type="GO" id="GO:0006869">
    <property type="term" value="P:lipid transport"/>
    <property type="evidence" value="ECO:0007669"/>
    <property type="project" value="UniProtKB-KW"/>
</dbReference>
<evidence type="ECO:0000256" key="31">
    <source>
        <dbReference type="ARBA" id="ARBA00048001"/>
    </source>
</evidence>
<feature type="region of interest" description="Disordered" evidence="40">
    <location>
        <begin position="1665"/>
        <end position="1776"/>
    </location>
</feature>
<evidence type="ECO:0000256" key="18">
    <source>
        <dbReference type="ARBA" id="ARBA00024509"/>
    </source>
</evidence>
<dbReference type="PROSITE" id="PS00098">
    <property type="entry name" value="THIOLASE_1"/>
    <property type="match status" value="1"/>
</dbReference>
<feature type="domain" description="SCP2" evidence="42">
    <location>
        <begin position="419"/>
        <end position="513"/>
    </location>
</feature>
<dbReference type="InterPro" id="IPR020615">
    <property type="entry name" value="Thiolase_acyl_enz_int_AS"/>
</dbReference>
<dbReference type="InterPro" id="IPR020616">
    <property type="entry name" value="Thiolase_N"/>
</dbReference>
<evidence type="ECO:0000256" key="37">
    <source>
        <dbReference type="ARBA" id="ARBA00049306"/>
    </source>
</evidence>
<comment type="catalytic activity">
    <reaction evidence="36">
        <text>dodecanoyl-CoA + acetyl-CoA = 3-oxotetradecanoyl-CoA + CoA</text>
        <dbReference type="Rhea" id="RHEA:31091"/>
        <dbReference type="ChEBI" id="CHEBI:57287"/>
        <dbReference type="ChEBI" id="CHEBI:57288"/>
        <dbReference type="ChEBI" id="CHEBI:57375"/>
        <dbReference type="ChEBI" id="CHEBI:62543"/>
    </reaction>
    <physiologicalReaction direction="right-to-left" evidence="36">
        <dbReference type="Rhea" id="RHEA:31093"/>
    </physiologicalReaction>
</comment>
<comment type="catalytic activity">
    <reaction evidence="17">
        <text>propanoyl-CoA + tetradecanoyl-CoA = 3-oxo-2-methylhexadecanoyl-CoA + CoA</text>
        <dbReference type="Rhea" id="RHEA:46344"/>
        <dbReference type="ChEBI" id="CHEBI:57287"/>
        <dbReference type="ChEBI" id="CHEBI:57385"/>
        <dbReference type="ChEBI" id="CHEBI:57392"/>
        <dbReference type="ChEBI" id="CHEBI:86042"/>
    </reaction>
    <physiologicalReaction direction="right-to-left" evidence="17">
        <dbReference type="Rhea" id="RHEA:46346"/>
    </physiologicalReaction>
</comment>
<dbReference type="CDD" id="cd00829">
    <property type="entry name" value="SCP-x_thiolase"/>
    <property type="match status" value="1"/>
</dbReference>
<dbReference type="SUPFAM" id="SSF53901">
    <property type="entry name" value="Thiolase-like"/>
    <property type="match status" value="2"/>
</dbReference>
<keyword evidence="12" id="KW-0496">Mitochondrion</keyword>
<evidence type="ECO:0000256" key="9">
    <source>
        <dbReference type="ARBA" id="ARBA00023055"/>
    </source>
</evidence>
<comment type="catalytic activity">
    <reaction evidence="30">
        <text>tetradecanoyl-CoA + acetyl-CoA = 3-oxohexadecanoyl-CoA + CoA</text>
        <dbReference type="Rhea" id="RHEA:18161"/>
        <dbReference type="ChEBI" id="CHEBI:57287"/>
        <dbReference type="ChEBI" id="CHEBI:57288"/>
        <dbReference type="ChEBI" id="CHEBI:57349"/>
        <dbReference type="ChEBI" id="CHEBI:57385"/>
        <dbReference type="EC" id="2.3.1.155"/>
    </reaction>
    <physiologicalReaction direction="right-to-left" evidence="30">
        <dbReference type="Rhea" id="RHEA:18163"/>
    </physiologicalReaction>
</comment>
<evidence type="ECO:0000256" key="13">
    <source>
        <dbReference type="ARBA" id="ARBA00023140"/>
    </source>
</evidence>
<comment type="catalytic activity">
    <reaction evidence="20">
        <text>7-dehydrocholesterol(in) = 7-dehydrocholesterol(out)</text>
        <dbReference type="Rhea" id="RHEA:62960"/>
        <dbReference type="ChEBI" id="CHEBI:17759"/>
    </reaction>
</comment>
<feature type="compositionally biased region" description="Polar residues" evidence="40">
    <location>
        <begin position="1712"/>
        <end position="1729"/>
    </location>
</feature>
<evidence type="ECO:0000256" key="23">
    <source>
        <dbReference type="ARBA" id="ARBA00031275"/>
    </source>
</evidence>
<dbReference type="InterPro" id="IPR055140">
    <property type="entry name" value="Thiolase_C_2"/>
</dbReference>
<dbReference type="GO" id="GO:0005739">
    <property type="term" value="C:mitochondrion"/>
    <property type="evidence" value="ECO:0007669"/>
    <property type="project" value="UniProtKB-SubCell"/>
</dbReference>
<evidence type="ECO:0000256" key="15">
    <source>
        <dbReference type="ARBA" id="ARBA00024058"/>
    </source>
</evidence>
<evidence type="ECO:0000256" key="39">
    <source>
        <dbReference type="SAM" id="Coils"/>
    </source>
</evidence>
<dbReference type="EC" id="2.3.1.176" evidence="4"/>
<dbReference type="NCBIfam" id="NF006102">
    <property type="entry name" value="PRK08256.1"/>
    <property type="match status" value="1"/>
</dbReference>
<dbReference type="FunFam" id="3.30.1050.10:FF:000001">
    <property type="entry name" value="Putative Non-specific lipid-transfer protein"/>
    <property type="match status" value="1"/>
</dbReference>
<comment type="catalytic activity">
    <reaction evidence="19">
        <text>3-oxo-(9Z-octadecenoyl)-CoA + CoA = (7Z)-hexadecenoyl-CoA + acetyl-CoA</text>
        <dbReference type="Rhea" id="RHEA:47400"/>
        <dbReference type="ChEBI" id="CHEBI:57287"/>
        <dbReference type="ChEBI" id="CHEBI:57288"/>
        <dbReference type="ChEBI" id="CHEBI:87695"/>
        <dbReference type="ChEBI" id="CHEBI:87698"/>
    </reaction>
    <physiologicalReaction direction="left-to-right" evidence="19">
        <dbReference type="Rhea" id="RHEA:47401"/>
    </physiologicalReaction>
</comment>
<evidence type="ECO:0000256" key="10">
    <source>
        <dbReference type="ARBA" id="ARBA00023098"/>
    </source>
</evidence>
<feature type="region of interest" description="Disordered" evidence="40">
    <location>
        <begin position="1603"/>
        <end position="1636"/>
    </location>
</feature>
<feature type="compositionally biased region" description="Polar residues" evidence="40">
    <location>
        <begin position="1366"/>
        <end position="1377"/>
    </location>
</feature>
<feature type="coiled-coil region" evidence="39">
    <location>
        <begin position="1390"/>
        <end position="1449"/>
    </location>
</feature>
<sequence>MTKFEKPGQREDFDYPQMTKEAVSKALQDAHVPYKSVQAVCVGYVYGDSTCGQRAIYEVGLSGCPIYNVNNNCSTGSTALYLGKQIVESGNADCVLALGFEKMERGSLMSKYSDRTNPMDRHVELMADIAGISEGPITAQMFGNAGIEHMKKYGTKPEHFAKIAYKNHLHSTNNPYSQFQEKYTFEQIINSPKIFGPLTKLQCCPTSDGAAAVVLANEEFVRKHRLESQAVEIVAMEMSTDQAATFSSRSCMNIVGYDMTRNAAEKLFTSTSYKPSDVDVVELHDCFSVNELITYEALGLCPPGHGGKMIDSGNNTYGGKYVVNPSGGLISKGHPLGATGLAQCAELSWQLRGEAGKRQVQGAKLALQHNIGLGGAVVVALYRLGFPKQAVIRKHVNVAADPSVFKADVLFKTLGIAMEEDEDGLIEKMRGIYGFKVINGPGGAEGYWIVDAKTGKGKVEYNGKTKPEVIFTISDTDIVDFISGKLNPQKAFFQGKVKIQGNMGLAMKLPDLQKRAAKKIELLRSRLKAILFALWVFIHKYGGQRVANDVSATTTGWTSLMDLSAIDKDAQDAPKLENVRKPAKLQIKNVISNTNRGTSENDVEFIIQVRKSRPAPPKQVVEDGLDNVMVKGEEPEKNEIERLKSQLNDMRARCEKAEKEKSEILLRRLATMDTMSNKTSMSEVAKLQKKNEVLAQEKNVLLTKIKSLEKETISRPYRGPERDKVQDELRSKLKAAESLCESLMDENEDMKKEIRQLEEEVYELQDNFRDEQADEYTRLRKSLEQSNKNCRILSFKLRKVERKSEELENERSALEKKYEEMKKTEEILQKVSNAFQERTQKKATDSTTKMQLKKMVDEMEKEIEDMLNIFSNIKNGHNVDISDVKSKDNNNLKYDKLLKEHELLKEKLESTVKELASEKEKKKVQSNVKVEDTKNVDLQNVKRKLDEAVTLRETERKAWDKEKLALSEEKEKLKSKLLSLSAEKLKIYNEVVQLKKDFENAKSSEKNTAKMEEIINELKEKLSQEQEKCKRLQDDLSSYTERESKMSQSITSVEQTKTKLDAEVKRLKKELENSKSITSTKITDLNTEIATLKQESEKLTSQLDNEKEAKEIEVATLKKKIASLEKAGQNTKRMNEMKQTYNEKILNLENDIKKQQQDQETLTNKYQELTNSKLQLERENESLNSKCSEYKTDLKNIQTELDELRNSMKTKENEWRLEKSALESQVRENQLPNKVIVAELNDDIITLKKEKATLLERLEDVKKVNDDLSTKLKDYEAVSKIHQVLTPDTTALESEIRKLKNALTNMEKAKKADLAQCKMRYEHRITAINDEIQAIQNQLSRYKRERDTYKHMLEGAQKTIGELKSTRQGRLSNASSGKSDEDEESSRANVLVLEKQISCMEDELSETRLEASRLKAELVSEKSASHVKVSELQSRINELEEERLLTSGRSKIPGLKVRMELAWQKEREEHQRLLQETATLARDLRQTLFEIERERSKERLENKRRQDQLKKVFDEEKEENKKKLLELQCDLLELRDAHAKLRTSNEKMRREKERHEKERHELKDVILNKCKLEQTELRNINILMQQVQDLLQLFPELNTTITENGTPDIYTPTPPRRLRGPKSRESSPMLETKSDVKVGTSILGERTEKLEYTIKKLMDVAKELKESKKTTDETNATRLKKFGKRSTSVESDPGKGVVLNRTKPRLKRKSLSLEQTSGRQETSGSETSINESSKMEKKNLKKKLTAMFKRGSRSSSVDKKSGNSSRPASRNSMTSD</sequence>
<evidence type="ECO:0000256" key="32">
    <source>
        <dbReference type="ARBA" id="ARBA00048004"/>
    </source>
</evidence>
<evidence type="ECO:0000256" key="35">
    <source>
        <dbReference type="ARBA" id="ARBA00049268"/>
    </source>
</evidence>
<evidence type="ECO:0000256" key="36">
    <source>
        <dbReference type="ARBA" id="ARBA00049270"/>
    </source>
</evidence>
<evidence type="ECO:0000256" key="6">
    <source>
        <dbReference type="ARBA" id="ARBA00022448"/>
    </source>
</evidence>
<evidence type="ECO:0000256" key="19">
    <source>
        <dbReference type="ARBA" id="ARBA00024514"/>
    </source>
</evidence>
<dbReference type="PANTHER" id="PTHR42870:SF1">
    <property type="entry name" value="NON-SPECIFIC LIPID-TRANSFER PROTEIN-LIKE 2"/>
    <property type="match status" value="1"/>
</dbReference>
<comment type="catalytic activity">
    <reaction evidence="37">
        <text>3-oxohexadecanedioyl-CoA + CoA = tetradecanedioyl-CoA + acetyl-CoA</text>
        <dbReference type="Rhea" id="RHEA:40343"/>
        <dbReference type="ChEBI" id="CHEBI:57287"/>
        <dbReference type="ChEBI" id="CHEBI:57288"/>
        <dbReference type="ChEBI" id="CHEBI:77081"/>
        <dbReference type="ChEBI" id="CHEBI:77084"/>
    </reaction>
    <physiologicalReaction direction="left-to-right" evidence="37">
        <dbReference type="Rhea" id="RHEA:40344"/>
    </physiologicalReaction>
</comment>
<comment type="subcellular location">
    <subcellularLocation>
        <location evidence="3">Cytoplasm</location>
    </subcellularLocation>
    <subcellularLocation>
        <location evidence="1">Mitochondrion</location>
    </subcellularLocation>
    <subcellularLocation>
        <location evidence="2">Peroxisome</location>
    </subcellularLocation>
</comment>
<dbReference type="SUPFAM" id="SSF55718">
    <property type="entry name" value="SCP-like"/>
    <property type="match status" value="1"/>
</dbReference>
<keyword evidence="13" id="KW-0576">Peroxisome</keyword>
<evidence type="ECO:0000259" key="43">
    <source>
        <dbReference type="Pfam" id="PF22691"/>
    </source>
</evidence>
<dbReference type="GO" id="GO:0006629">
    <property type="term" value="P:lipid metabolic process"/>
    <property type="evidence" value="ECO:0007669"/>
    <property type="project" value="UniProtKB-KW"/>
</dbReference>
<protein>
    <recommendedName>
        <fullName evidence="5">Sterol carrier protein 2</fullName>
        <ecNumber evidence="15">2.3.1.155</ecNumber>
        <ecNumber evidence="16">2.3.1.16</ecNumber>
        <ecNumber evidence="4">2.3.1.176</ecNumber>
    </recommendedName>
    <alternativeName>
        <fullName evidence="25">Acetyl-CoA C-myristoyltransferase</fullName>
    </alternativeName>
    <alternativeName>
        <fullName evidence="22">Non-specific lipid-transfer protein</fullName>
    </alternativeName>
    <alternativeName>
        <fullName evidence="26">Propanoyl-CoA C-acyltransferase</fullName>
    </alternativeName>
    <alternativeName>
        <fullName evidence="21">SCP-2/3-oxoacyl-CoA thiolase</fullName>
    </alternativeName>
    <alternativeName>
        <fullName evidence="23">SCP-2/thiolase</fullName>
    </alternativeName>
    <alternativeName>
        <fullName evidence="24">SCP-chi</fullName>
    </alternativeName>
    <alternativeName>
        <fullName evidence="27">Sterol carrier protein X</fullName>
    </alternativeName>
</protein>
<dbReference type="GO" id="GO:0008289">
    <property type="term" value="F:lipid binding"/>
    <property type="evidence" value="ECO:0007669"/>
    <property type="project" value="UniProtKB-KW"/>
</dbReference>
<dbReference type="Pfam" id="PF00108">
    <property type="entry name" value="Thiolase_N"/>
    <property type="match status" value="1"/>
</dbReference>
<dbReference type="PANTHER" id="PTHR42870">
    <property type="entry name" value="ACETYL-COA C-ACETYLTRANSFERASE"/>
    <property type="match status" value="1"/>
</dbReference>
<feature type="domain" description="Thiolase C-terminal" evidence="43">
    <location>
        <begin position="250"/>
        <end position="373"/>
    </location>
</feature>
<keyword evidence="45" id="KW-1185">Reference proteome</keyword>
<proteinExistence type="predicted"/>
<evidence type="ECO:0000256" key="21">
    <source>
        <dbReference type="ARBA" id="ARBA00030531"/>
    </source>
</evidence>
<gene>
    <name evidence="44" type="ORF">RF55_2206</name>
</gene>
<comment type="catalytic activity">
    <reaction evidence="34">
        <text>an acyl-CoA + acetyl-CoA = a 3-oxoacyl-CoA + CoA</text>
        <dbReference type="Rhea" id="RHEA:21564"/>
        <dbReference type="ChEBI" id="CHEBI:57287"/>
        <dbReference type="ChEBI" id="CHEBI:57288"/>
        <dbReference type="ChEBI" id="CHEBI:58342"/>
        <dbReference type="ChEBI" id="CHEBI:90726"/>
        <dbReference type="EC" id="2.3.1.16"/>
    </reaction>
    <physiologicalReaction direction="right-to-left" evidence="34">
        <dbReference type="Rhea" id="RHEA:21566"/>
    </physiologicalReaction>
</comment>
<dbReference type="InterPro" id="IPR036527">
    <property type="entry name" value="SCP2_sterol-bd_dom_sf"/>
</dbReference>
<feature type="coiled-coil region" evidence="39">
    <location>
        <begin position="633"/>
        <end position="925"/>
    </location>
</feature>
<comment type="function">
    <text evidence="28">Mediates the transfer of all common phospholipids, cholesterol and gangliosides from the endoplasmic reticulum to the plasma membrane. May play a role in regulating steroidogenesis. Stimulates the microsomal conversion of 7-dehydrocholesterol to cholesterol. Also binds fatty acids and fatty acyl Coenzyme A (CoA) such as phytanoyl-CoA. Involved in the regulation phospholipid synthesis in endoplasmic reticulum enhancing the incorporation of exogenous fatty acid into glycerides. Seems to stimulate the rate-limiting step in phosphatidic acid formation mediated by GPAT3. Isoforms SCP2 and SCPx cooperate in peroxisomal oxidation of certain naturally occurring tetramethyl-branched fatty acyl-CoAs.</text>
</comment>
<evidence type="ECO:0000259" key="42">
    <source>
        <dbReference type="Pfam" id="PF02036"/>
    </source>
</evidence>
<dbReference type="Proteomes" id="UP000036403">
    <property type="component" value="Unassembled WGS sequence"/>
</dbReference>
<evidence type="ECO:0000256" key="14">
    <source>
        <dbReference type="ARBA" id="ARBA00023315"/>
    </source>
</evidence>
<evidence type="ECO:0000256" key="28">
    <source>
        <dbReference type="ARBA" id="ARBA00045738"/>
    </source>
</evidence>
<evidence type="ECO:0000256" key="16">
    <source>
        <dbReference type="ARBA" id="ARBA00024073"/>
    </source>
</evidence>
<dbReference type="GO" id="GO:0005777">
    <property type="term" value="C:peroxisome"/>
    <property type="evidence" value="ECO:0007669"/>
    <property type="project" value="UniProtKB-SubCell"/>
</dbReference>
<dbReference type="STRING" id="67767.A0A0J7L3J9"/>
<name>A0A0J7L3J9_LASNI</name>
<evidence type="ECO:0000256" key="40">
    <source>
        <dbReference type="SAM" id="MobiDB-lite"/>
    </source>
</evidence>
<evidence type="ECO:0000256" key="7">
    <source>
        <dbReference type="ARBA" id="ARBA00022490"/>
    </source>
</evidence>
<dbReference type="FunFam" id="3.40.47.10:FF:000016">
    <property type="entry name" value="Non-specific lipid-transfer protein"/>
    <property type="match status" value="1"/>
</dbReference>
<evidence type="ECO:0000256" key="11">
    <source>
        <dbReference type="ARBA" id="ARBA00023121"/>
    </source>
</evidence>
<evidence type="ECO:0000256" key="25">
    <source>
        <dbReference type="ARBA" id="ARBA00032093"/>
    </source>
</evidence>
<dbReference type="GO" id="GO:0003988">
    <property type="term" value="F:acetyl-CoA C-acyltransferase activity"/>
    <property type="evidence" value="ECO:0007669"/>
    <property type="project" value="UniProtKB-EC"/>
</dbReference>
<evidence type="ECO:0000256" key="12">
    <source>
        <dbReference type="ARBA" id="ARBA00023128"/>
    </source>
</evidence>
<evidence type="ECO:0000256" key="5">
    <source>
        <dbReference type="ARBA" id="ARBA00014545"/>
    </source>
</evidence>
<keyword evidence="10" id="KW-0443">Lipid metabolism</keyword>
<dbReference type="PaxDb" id="67767-A0A0J7L3J9"/>
<comment type="catalytic activity">
    <reaction evidence="32">
        <text>decanoyl-CoA + acetyl-CoA = 3-oxododecanoyl-CoA + CoA</text>
        <dbReference type="Rhea" id="RHEA:31183"/>
        <dbReference type="ChEBI" id="CHEBI:57287"/>
        <dbReference type="ChEBI" id="CHEBI:57288"/>
        <dbReference type="ChEBI" id="CHEBI:61430"/>
        <dbReference type="ChEBI" id="CHEBI:62615"/>
    </reaction>
    <physiologicalReaction direction="right-to-left" evidence="32">
        <dbReference type="Rhea" id="RHEA:31185"/>
    </physiologicalReaction>
</comment>
<evidence type="ECO:0000256" key="27">
    <source>
        <dbReference type="ARBA" id="ARBA00033178"/>
    </source>
</evidence>
<keyword evidence="9" id="KW-0445">Lipid transport</keyword>
<keyword evidence="14" id="KW-0012">Acyltransferase</keyword>
<feature type="compositionally biased region" description="Polar residues" evidence="40">
    <location>
        <begin position="1767"/>
        <end position="1776"/>
    </location>
</feature>
<comment type="caution">
    <text evidence="44">The sequence shown here is derived from an EMBL/GenBank/DDBJ whole genome shotgun (WGS) entry which is preliminary data.</text>
</comment>
<keyword evidence="6" id="KW-0813">Transport</keyword>
<comment type="catalytic activity">
    <reaction evidence="18">
        <text>choloyl-CoA + propanoyl-CoA = 3alpha,7alpha,12alpha-trihydroxy-24-oxo-5beta-cholestan-26-oyl-CoA + CoA</text>
        <dbReference type="Rhea" id="RHEA:16865"/>
        <dbReference type="ChEBI" id="CHEBI:57287"/>
        <dbReference type="ChEBI" id="CHEBI:57373"/>
        <dbReference type="ChEBI" id="CHEBI:57392"/>
        <dbReference type="ChEBI" id="CHEBI:58507"/>
        <dbReference type="EC" id="2.3.1.176"/>
    </reaction>
    <physiologicalReaction direction="right-to-left" evidence="18">
        <dbReference type="Rhea" id="RHEA:16867"/>
    </physiologicalReaction>
</comment>
<dbReference type="InterPro" id="IPR020613">
    <property type="entry name" value="Thiolase_CS"/>
</dbReference>
<comment type="catalytic activity">
    <reaction evidence="38">
        <text>octanoyl-CoA + acetyl-CoA = 3-oxodecanoyl-CoA + CoA</text>
        <dbReference type="Rhea" id="RHEA:31087"/>
        <dbReference type="ChEBI" id="CHEBI:57287"/>
        <dbReference type="ChEBI" id="CHEBI:57288"/>
        <dbReference type="ChEBI" id="CHEBI:57386"/>
        <dbReference type="ChEBI" id="CHEBI:62548"/>
    </reaction>
    <physiologicalReaction direction="right-to-left" evidence="38">
        <dbReference type="Rhea" id="RHEA:31089"/>
    </physiologicalReaction>
</comment>
<dbReference type="GO" id="GO:0050633">
    <property type="term" value="F:acetyl-CoA C-myristoyltransferase activity"/>
    <property type="evidence" value="ECO:0007669"/>
    <property type="project" value="UniProtKB-EC"/>
</dbReference>
<evidence type="ECO:0000256" key="20">
    <source>
        <dbReference type="ARBA" id="ARBA00029287"/>
    </source>
</evidence>
<feature type="coiled-coil region" evidence="39">
    <location>
        <begin position="956"/>
        <end position="1359"/>
    </location>
</feature>
<evidence type="ECO:0000256" key="33">
    <source>
        <dbReference type="ARBA" id="ARBA00048553"/>
    </source>
</evidence>
<keyword evidence="7" id="KW-0963">Cytoplasm</keyword>
<dbReference type="Gene3D" id="3.30.1050.10">
    <property type="entry name" value="SCP2 sterol-binding domain"/>
    <property type="match status" value="1"/>
</dbReference>
<feature type="coiled-coil region" evidence="39">
    <location>
        <begin position="1481"/>
        <end position="1565"/>
    </location>
</feature>
<evidence type="ECO:0000256" key="2">
    <source>
        <dbReference type="ARBA" id="ARBA00004275"/>
    </source>
</evidence>
<evidence type="ECO:0000256" key="24">
    <source>
        <dbReference type="ARBA" id="ARBA00031346"/>
    </source>
</evidence>
<comment type="catalytic activity">
    <reaction evidence="33">
        <text>butanoyl-CoA + acetyl-CoA = 3-oxohexanoyl-CoA + CoA</text>
        <dbReference type="Rhea" id="RHEA:31111"/>
        <dbReference type="ChEBI" id="CHEBI:57287"/>
        <dbReference type="ChEBI" id="CHEBI:57288"/>
        <dbReference type="ChEBI" id="CHEBI:57371"/>
        <dbReference type="ChEBI" id="CHEBI:62418"/>
    </reaction>
    <physiologicalReaction direction="right-to-left" evidence="33">
        <dbReference type="Rhea" id="RHEA:31113"/>
    </physiologicalReaction>
</comment>
<evidence type="ECO:0000313" key="45">
    <source>
        <dbReference type="Proteomes" id="UP000036403"/>
    </source>
</evidence>
<keyword evidence="8" id="KW-0808">Transferase</keyword>
<evidence type="ECO:0000256" key="1">
    <source>
        <dbReference type="ARBA" id="ARBA00004173"/>
    </source>
</evidence>
<dbReference type="EC" id="2.3.1.155" evidence="15"/>
<dbReference type="InterPro" id="IPR016039">
    <property type="entry name" value="Thiolase-like"/>
</dbReference>
<feature type="region of interest" description="Disordered" evidence="40">
    <location>
        <begin position="1359"/>
        <end position="1387"/>
    </location>
</feature>
<evidence type="ECO:0000259" key="41">
    <source>
        <dbReference type="Pfam" id="PF00108"/>
    </source>
</evidence>
<comment type="catalytic activity">
    <reaction evidence="35">
        <text>hexadecanoyl-CoA + acetyl-CoA = 3-oxooctadecanoyl-CoA + CoA</text>
        <dbReference type="Rhea" id="RHEA:35279"/>
        <dbReference type="ChEBI" id="CHEBI:57287"/>
        <dbReference type="ChEBI" id="CHEBI:57288"/>
        <dbReference type="ChEBI" id="CHEBI:57379"/>
        <dbReference type="ChEBI" id="CHEBI:71407"/>
    </reaction>
    <physiologicalReaction direction="right-to-left" evidence="35">
        <dbReference type="Rhea" id="RHEA:35281"/>
    </physiologicalReaction>
</comment>
<keyword evidence="39" id="KW-0175">Coiled coil</keyword>
<evidence type="ECO:0000256" key="4">
    <source>
        <dbReference type="ARBA" id="ARBA00012352"/>
    </source>
</evidence>
<dbReference type="Pfam" id="PF22691">
    <property type="entry name" value="Thiolase_C_1"/>
    <property type="match status" value="1"/>
</dbReference>
<evidence type="ECO:0000256" key="38">
    <source>
        <dbReference type="ARBA" id="ARBA00049542"/>
    </source>
</evidence>